<evidence type="ECO:0000256" key="17">
    <source>
        <dbReference type="ARBA" id="ARBA00023136"/>
    </source>
</evidence>
<dbReference type="CDD" id="cd14066">
    <property type="entry name" value="STKc_IRAK"/>
    <property type="match status" value="1"/>
</dbReference>
<evidence type="ECO:0000256" key="12">
    <source>
        <dbReference type="ARBA" id="ARBA00022750"/>
    </source>
</evidence>
<keyword evidence="11" id="KW-0547">Nucleotide-binding</keyword>
<feature type="compositionally biased region" description="Basic and acidic residues" evidence="20">
    <location>
        <begin position="1723"/>
        <end position="1732"/>
    </location>
</feature>
<dbReference type="SUPFAM" id="SSF56112">
    <property type="entry name" value="Protein kinase-like (PK-like)"/>
    <property type="match status" value="1"/>
</dbReference>
<dbReference type="PROSITE" id="PS50158">
    <property type="entry name" value="ZF_CCHC"/>
    <property type="match status" value="2"/>
</dbReference>
<evidence type="ECO:0000256" key="8">
    <source>
        <dbReference type="ARBA" id="ARBA00022723"/>
    </source>
</evidence>
<evidence type="ECO:0000256" key="4">
    <source>
        <dbReference type="ARBA" id="ARBA00022614"/>
    </source>
</evidence>
<organism evidence="24">
    <name type="scientific">Fagus sylvatica</name>
    <name type="common">Beechnut</name>
    <dbReference type="NCBI Taxonomy" id="28930"/>
    <lineage>
        <taxon>Eukaryota</taxon>
        <taxon>Viridiplantae</taxon>
        <taxon>Streptophyta</taxon>
        <taxon>Embryophyta</taxon>
        <taxon>Tracheophyta</taxon>
        <taxon>Spermatophyta</taxon>
        <taxon>Magnoliopsida</taxon>
        <taxon>eudicotyledons</taxon>
        <taxon>Gunneridae</taxon>
        <taxon>Pentapetalae</taxon>
        <taxon>rosids</taxon>
        <taxon>fabids</taxon>
        <taxon>Fagales</taxon>
        <taxon>Fagaceae</taxon>
        <taxon>Fagus</taxon>
    </lineage>
</organism>
<dbReference type="GO" id="GO:0015074">
    <property type="term" value="P:DNA integration"/>
    <property type="evidence" value="ECO:0007669"/>
    <property type="project" value="InterPro"/>
</dbReference>
<feature type="domain" description="Protein kinase" evidence="21">
    <location>
        <begin position="1154"/>
        <end position="1455"/>
    </location>
</feature>
<sequence>MAINASIATVGLVKFDGTGNFGLWQRRVKDLLVQQGLVKALYGKTKKPEKITDDEWEELDMKVVSTIRLLLADEVMYDVMEENSTAGIWLNLEKRYMSKSLTNKLHLKQKLYGLKMTEGADLRQHINTFKQIISDMLRIDIKFEDEDKAMMLLTSLPASYEHLVTTLLYGKETLELEEVSGALLDHYQRKHKDSAESSGEGLVVKGYQDRGRKKDKDDKSARGRSKSKNKTIKCFKCQKKGHMKQECPEWNKGKEESSTSVNVVADSESDGDMLSVSSSTDGLNNSWLLDSAYSFHVTPHRNWFDTYRSINCGSVRMGNDATCTIIGMGTIKIKMSDGVVRTLEEVRHIPDMRKNLISLGTLDSKGYSYKSENGIMKVSKGAMVVMTGQKISSNVYKLLGNTILGGVATVAESEDDDTLLWHMRLGHMSERGMRELHKRNLLTGIKSCKLDFCKYCIMGKQCRVRFKTATHKTKGILDYVHSDIWGPVRTPSKGGAQYFMSFIDDYSRKAWVYFLKNKSEAFAKFKIWKAEVENQTGRKIKCLRTDNGIEYRDGDFLKFCEEHGIKRHFTVWKTPQQNGVAERLNRTITETARCLRLNAELPKIFWAEAVDMACYIINRSPRVALDGKVAEEVWTGQEVDYSFMRIFGCPAYVHISGEDRSKLDPKSKKCIFLGFKKGVKGYKLWHPVEQKVVISRDVVFDEKLMIKAFKEEKSQAAENSNNIGRSTDSTGSDRLKRNKRPPVRYGFEDLVSYALLTSSEDPSTFQEAIESSEKEKWMEAMVEENESLSKNKTWELMELPKGKKPIGCKWVFKKKEAVSEKEGERFKARLVAKGYSQRHGIDYDEVFSPVVRHTSIRAVLALVADQDLELEQLDVKTAFLHGNLEEEIFMVQPEGFKQPGTENLVCRLKKSLYGLKQSPRQWYKRLKSFLHKEFEMKDLGAAKKILGMEIRRDRETRKLWLSQKNYIRKVLEKFSMLDAKPVSTPLANHFRLSGSQCPKNEEEIENMSKVPYASAVGCLMYAMVCTRPDLAHAVSTVSRQPGTNSVVGYVDADYADEVDDRRSTTGYVFTLSGGPTCWKSTLQSIVAMSTTEAEYMAVAEAAKEALWLKGLVKELGLNQGGVQMHCDSQSAIYLAKNQVYHARTKHIDVRFHKIRELIVTGDIVLEKVHTSENAVDMLTKPVTTAKFKHCLDLVNVYLGTLPIGQPIAIKRAQKESMQGGHEFKTEIELLSRVHHKNLVSLVGFCFDQGEQMLVYEFVPNGTLKDSLSGKSGIRLDWMRRLKVALGAARGLAYLHELANPPIIHRDIKSTNILLDERLVAKVADFGLSKPMSDDEKDHVTTQVKGTMGYLDPEYYMTQQLTEKSDVYSFGVVMLELITARMPIERGKYIVRVVQTAMDKTKVLYNLHEVLDPAIGLQTSLKGLEKFVDLAMSCVEEAGANRPAMGDVVKEIENIMQLAGLNPNAESSTTSASYEEVSKGNSGHPYSKEAFDYIEVLIDTMGDLQVVGGIKKLNNKNYNTWATCIESYLQGQDLWEVVGGSEVTQPAVEDASGTLRKWKIKAGKAMFALKTTIEEEMLEHIRDAKTPKEAWDTFVTLFSKKNDTRLQLLENELLSMAQRDMTIAQYFHKVKAICREISQLDPTAPIGESRIKRIIIHGLRPEYRGFVTAIQGWPTQPSLVEFENLLADQEAMAKQMGGVSLKGEEEALYTSKTRGTFKRNTGSESKKDGDKVKSHQGKGGSHPGGVSKNRGNSRKFDGKCYNCGKMGHMAKDCWTKKKPVESNTATSSSKENSEDGWDAEALFAMEEEELALTLQNLSEYKGGRVVVTADNSRLPIAHIGMKKNLLSVAQLTLSGHYVLFGPQDVKVYRDLKISETPIMEGQRLESVYVMSAESAYVDRTRKNETTDLWHMRLGHVSYSKLSVMVKKSMLKGLPQLDVRTDTVCAGCQYGKAHQLPYKESKFKAKEPLELVHSDVFGPVKQPSIGGMRYMVTFIDDFSRYVWVFFMKEKSDTFSKFKEFRESAEGEVGKKIGCLRTDNGGEYSSSEFSQYLRECRIRHQYTCANTPQQNGIAERKNRHLAEVCRSMLHAKNVPGRFWAEAMRTAAFVINRLPQPRLEFVSPFEKLWNMKPTVSYFRVFGCVCYVFVPNHLRSKFDKKAVRCIFVGYDSQRKGWKCCDPTSGRCYTSRDVVFDEASSWWSSEKEVLSDSREFGDKLQQKMGEHTVQLQPSSDESGDPNGDDVEQRVAQNPWQTGVYQQPNEEGGPTETEELTPQSQLRRSTRTRRPNPKYANAAIVEEATIIEPETFEEASQSSEWMKAMEEEIHALKQNQTWDLMPKPRDVKPISCKWVYKIKRRPDGSIERYKARLVARGFSQQYGLDYDETFSPVAKLTTVRVLLALAANKDWNLWQMDVKNAFLHGELDREIYMIQPMGFQNQDHPEYVCKLRKALYGLKQAPRAWYGKIAEFLTQSGYSVTPADTSLFVKANEGKLAIVLVYVDDLVITGDDEEEILRTKENLSVRFQMKELGQLKHFLVSVMSRYMQNPKKPHLEAVRRILRYVKSTIDYGLLYKKGEDCKLVGYCDADYAGDHDTRRSTTGYVFKLGSGTISWCSKRQPTVSLSTTEAEYRAAAMAAQESTWLMQLMRDLHQPIDYAVSLHCDNQSAIRLAENPEFPCKDQACGGTLSLCEREGTGR</sequence>
<dbReference type="SUPFAM" id="SSF57756">
    <property type="entry name" value="Retrovirus zinc finger-like domains"/>
    <property type="match status" value="2"/>
</dbReference>
<evidence type="ECO:0000256" key="3">
    <source>
        <dbReference type="ARBA" id="ARBA00022527"/>
    </source>
</evidence>
<feature type="region of interest" description="Disordered" evidence="20">
    <location>
        <begin position="716"/>
        <end position="740"/>
    </location>
</feature>
<keyword evidence="12" id="KW-0064">Aspartyl protease</keyword>
<evidence type="ECO:0000256" key="13">
    <source>
        <dbReference type="ARBA" id="ARBA00022777"/>
    </source>
</evidence>
<dbReference type="GO" id="GO:0003676">
    <property type="term" value="F:nucleic acid binding"/>
    <property type="evidence" value="ECO:0007669"/>
    <property type="project" value="InterPro"/>
</dbReference>
<dbReference type="Pfam" id="PF07714">
    <property type="entry name" value="PK_Tyr_Ser-Thr"/>
    <property type="match status" value="1"/>
</dbReference>
<dbReference type="InterPro" id="IPR011009">
    <property type="entry name" value="Kinase-like_dom_sf"/>
</dbReference>
<dbReference type="PROSITE" id="PS50994">
    <property type="entry name" value="INTEGRASE"/>
    <property type="match status" value="2"/>
</dbReference>
<accession>A0A2N9EYD8</accession>
<evidence type="ECO:0000256" key="19">
    <source>
        <dbReference type="PROSITE-ProRule" id="PRU00047"/>
    </source>
</evidence>
<protein>
    <recommendedName>
        <fullName evidence="2">non-specific serine/threonine protein kinase</fullName>
        <ecNumber evidence="2">2.7.11.1</ecNumber>
    </recommendedName>
</protein>
<dbReference type="InterPro" id="IPR036875">
    <property type="entry name" value="Znf_CCHC_sf"/>
</dbReference>
<dbReference type="InterPro" id="IPR036397">
    <property type="entry name" value="RNaseH_sf"/>
</dbReference>
<evidence type="ECO:0000256" key="18">
    <source>
        <dbReference type="ARBA" id="ARBA00023180"/>
    </source>
</evidence>
<dbReference type="Pfam" id="PF00665">
    <property type="entry name" value="rve"/>
    <property type="match status" value="2"/>
</dbReference>
<feature type="domain" description="Integrase catalytic" evidence="23">
    <location>
        <begin position="1962"/>
        <end position="2128"/>
    </location>
</feature>
<dbReference type="GO" id="GO:0004190">
    <property type="term" value="F:aspartic-type endopeptidase activity"/>
    <property type="evidence" value="ECO:0007669"/>
    <property type="project" value="UniProtKB-KW"/>
</dbReference>
<dbReference type="InterPro" id="IPR000719">
    <property type="entry name" value="Prot_kinase_dom"/>
</dbReference>
<dbReference type="FunFam" id="1.10.510.10:FF:000453">
    <property type="entry name" value="LRR receptor-like serine/threonine-protein kinase HSL2"/>
    <property type="match status" value="1"/>
</dbReference>
<feature type="compositionally biased region" description="Basic and acidic residues" evidence="20">
    <location>
        <begin position="207"/>
        <end position="221"/>
    </location>
</feature>
<dbReference type="SUPFAM" id="SSF53098">
    <property type="entry name" value="Ribonuclease H-like"/>
    <property type="match status" value="2"/>
</dbReference>
<evidence type="ECO:0000256" key="9">
    <source>
        <dbReference type="ARBA" id="ARBA00022729"/>
    </source>
</evidence>
<dbReference type="InterPro" id="IPR025724">
    <property type="entry name" value="GAG-pre-integrase_dom"/>
</dbReference>
<feature type="region of interest" description="Disordered" evidence="20">
    <location>
        <begin position="1709"/>
        <end position="1751"/>
    </location>
</feature>
<dbReference type="Gene3D" id="3.30.200.20">
    <property type="entry name" value="Phosphorylase Kinase, domain 1"/>
    <property type="match status" value="1"/>
</dbReference>
<dbReference type="Pfam" id="PF13976">
    <property type="entry name" value="gag_pre-integrs"/>
    <property type="match status" value="2"/>
</dbReference>
<dbReference type="Pfam" id="PF07727">
    <property type="entry name" value="RVT_2"/>
    <property type="match status" value="2"/>
</dbReference>
<evidence type="ECO:0000259" key="23">
    <source>
        <dbReference type="PROSITE" id="PS50994"/>
    </source>
</evidence>
<keyword evidence="17" id="KW-0472">Membrane</keyword>
<dbReference type="SMART" id="SM00220">
    <property type="entry name" value="S_TKc"/>
    <property type="match status" value="1"/>
</dbReference>
<evidence type="ECO:0000256" key="7">
    <source>
        <dbReference type="ARBA" id="ARBA00022692"/>
    </source>
</evidence>
<dbReference type="InterPro" id="IPR008271">
    <property type="entry name" value="Ser/Thr_kinase_AS"/>
</dbReference>
<feature type="region of interest" description="Disordered" evidence="20">
    <location>
        <begin position="2219"/>
        <end position="2288"/>
    </location>
</feature>
<dbReference type="InterPro" id="IPR001878">
    <property type="entry name" value="Znf_CCHC"/>
</dbReference>
<dbReference type="Gene3D" id="4.10.60.10">
    <property type="entry name" value="Zinc finger, CCHC-type"/>
    <property type="match status" value="2"/>
</dbReference>
<dbReference type="InterPro" id="IPR001584">
    <property type="entry name" value="Integrase_cat-core"/>
</dbReference>
<dbReference type="InterPro" id="IPR043502">
    <property type="entry name" value="DNA/RNA_pol_sf"/>
</dbReference>
<evidence type="ECO:0000256" key="5">
    <source>
        <dbReference type="ARBA" id="ARBA00022670"/>
    </source>
</evidence>
<keyword evidence="18" id="KW-0325">Glycoprotein</keyword>
<dbReference type="PROSITE" id="PS50011">
    <property type="entry name" value="PROTEIN_KINASE_DOM"/>
    <property type="match status" value="1"/>
</dbReference>
<name>A0A2N9EYD8_FAGSY</name>
<dbReference type="PANTHER" id="PTHR42648">
    <property type="entry name" value="TRANSPOSASE, PUTATIVE-RELATED"/>
    <property type="match status" value="1"/>
</dbReference>
<dbReference type="InterPro" id="IPR001245">
    <property type="entry name" value="Ser-Thr/Tyr_kinase_cat_dom"/>
</dbReference>
<dbReference type="Pfam" id="PF25597">
    <property type="entry name" value="SH3_retrovirus"/>
    <property type="match status" value="2"/>
</dbReference>
<keyword evidence="14" id="KW-0378">Hydrolase</keyword>
<dbReference type="GO" id="GO:0004674">
    <property type="term" value="F:protein serine/threonine kinase activity"/>
    <property type="evidence" value="ECO:0007669"/>
    <property type="project" value="UniProtKB-KW"/>
</dbReference>
<evidence type="ECO:0000256" key="15">
    <source>
        <dbReference type="ARBA" id="ARBA00022840"/>
    </source>
</evidence>
<dbReference type="PROSITE" id="PS00108">
    <property type="entry name" value="PROTEIN_KINASE_ST"/>
    <property type="match status" value="1"/>
</dbReference>
<keyword evidence="3" id="KW-0723">Serine/threonine-protein kinase</keyword>
<evidence type="ECO:0000256" key="16">
    <source>
        <dbReference type="ARBA" id="ARBA00022989"/>
    </source>
</evidence>
<evidence type="ECO:0000313" key="24">
    <source>
        <dbReference type="EMBL" id="SPC79865.1"/>
    </source>
</evidence>
<dbReference type="Gene3D" id="3.30.420.10">
    <property type="entry name" value="Ribonuclease H-like superfamily/Ribonuclease H"/>
    <property type="match status" value="2"/>
</dbReference>
<feature type="region of interest" description="Disordered" evidence="20">
    <location>
        <begin position="190"/>
        <end position="229"/>
    </location>
</feature>
<evidence type="ECO:0000256" key="20">
    <source>
        <dbReference type="SAM" id="MobiDB-lite"/>
    </source>
</evidence>
<evidence type="ECO:0000256" key="2">
    <source>
        <dbReference type="ARBA" id="ARBA00012513"/>
    </source>
</evidence>
<dbReference type="EMBL" id="OIVN01000418">
    <property type="protein sequence ID" value="SPC79865.1"/>
    <property type="molecule type" value="Genomic_DNA"/>
</dbReference>
<evidence type="ECO:0000256" key="10">
    <source>
        <dbReference type="ARBA" id="ARBA00022737"/>
    </source>
</evidence>
<evidence type="ECO:0000256" key="11">
    <source>
        <dbReference type="ARBA" id="ARBA00022741"/>
    </source>
</evidence>
<feature type="compositionally biased region" description="Low complexity" evidence="20">
    <location>
        <begin position="2259"/>
        <end position="2276"/>
    </location>
</feature>
<dbReference type="GO" id="GO:0008270">
    <property type="term" value="F:zinc ion binding"/>
    <property type="evidence" value="ECO:0007669"/>
    <property type="project" value="UniProtKB-KW"/>
</dbReference>
<keyword evidence="15" id="KW-0067">ATP-binding</keyword>
<dbReference type="CDD" id="cd09272">
    <property type="entry name" value="RNase_HI_RT_Ty1"/>
    <property type="match status" value="2"/>
</dbReference>
<keyword evidence="6" id="KW-0808">Transferase</keyword>
<feature type="domain" description="Integrase catalytic" evidence="23">
    <location>
        <begin position="467"/>
        <end position="638"/>
    </location>
</feature>
<dbReference type="SUPFAM" id="SSF56672">
    <property type="entry name" value="DNA/RNA polymerases"/>
    <property type="match status" value="2"/>
</dbReference>
<dbReference type="InterPro" id="IPR057670">
    <property type="entry name" value="SH3_retrovirus"/>
</dbReference>
<feature type="domain" description="CCHC-type" evidence="22">
    <location>
        <begin position="1758"/>
        <end position="1772"/>
    </location>
</feature>
<dbReference type="PANTHER" id="PTHR42648:SF18">
    <property type="entry name" value="RETROTRANSPOSON, UNCLASSIFIED-LIKE PROTEIN"/>
    <property type="match status" value="1"/>
</dbReference>
<keyword evidence="7" id="KW-0812">Transmembrane</keyword>
<gene>
    <name evidence="24" type="ORF">FSB_LOCUS7747</name>
</gene>
<dbReference type="EC" id="2.7.11.1" evidence="2"/>
<dbReference type="Pfam" id="PF22936">
    <property type="entry name" value="Pol_BBD"/>
    <property type="match status" value="1"/>
</dbReference>
<dbReference type="Pfam" id="PF14223">
    <property type="entry name" value="Retrotran_gag_2"/>
    <property type="match status" value="2"/>
</dbReference>
<feature type="domain" description="CCHC-type" evidence="22">
    <location>
        <begin position="233"/>
        <end position="249"/>
    </location>
</feature>
<dbReference type="InterPro" id="IPR054722">
    <property type="entry name" value="PolX-like_BBD"/>
</dbReference>
<feature type="compositionally biased region" description="Polar residues" evidence="20">
    <location>
        <begin position="716"/>
        <end position="732"/>
    </location>
</feature>
<evidence type="ECO:0000256" key="6">
    <source>
        <dbReference type="ARBA" id="ARBA00022679"/>
    </source>
</evidence>
<dbReference type="InterPro" id="IPR013103">
    <property type="entry name" value="RVT_2"/>
</dbReference>
<keyword evidence="5" id="KW-0645">Protease</keyword>
<dbReference type="SMART" id="SM00343">
    <property type="entry name" value="ZnF_C2HC"/>
    <property type="match status" value="2"/>
</dbReference>
<keyword evidence="4" id="KW-0433">Leucine-rich repeat</keyword>
<evidence type="ECO:0000256" key="14">
    <source>
        <dbReference type="ARBA" id="ARBA00022801"/>
    </source>
</evidence>
<keyword evidence="16" id="KW-1133">Transmembrane helix</keyword>
<keyword evidence="19" id="KW-0863">Zinc-finger</keyword>
<dbReference type="Gene3D" id="1.10.510.10">
    <property type="entry name" value="Transferase(Phosphotransferase) domain 1"/>
    <property type="match status" value="1"/>
</dbReference>
<keyword evidence="8" id="KW-0479">Metal-binding</keyword>
<feature type="compositionally biased region" description="Polar residues" evidence="20">
    <location>
        <begin position="1709"/>
        <end position="1722"/>
    </location>
</feature>
<dbReference type="GO" id="GO:0016020">
    <property type="term" value="C:membrane"/>
    <property type="evidence" value="ECO:0007669"/>
    <property type="project" value="UniProtKB-SubCell"/>
</dbReference>
<dbReference type="GO" id="GO:0005524">
    <property type="term" value="F:ATP binding"/>
    <property type="evidence" value="ECO:0007669"/>
    <property type="project" value="UniProtKB-KW"/>
</dbReference>
<dbReference type="InterPro" id="IPR039537">
    <property type="entry name" value="Retrotran_Ty1/copia-like"/>
</dbReference>
<dbReference type="GO" id="GO:0006508">
    <property type="term" value="P:proteolysis"/>
    <property type="evidence" value="ECO:0007669"/>
    <property type="project" value="UniProtKB-KW"/>
</dbReference>
<evidence type="ECO:0000256" key="1">
    <source>
        <dbReference type="ARBA" id="ARBA00004167"/>
    </source>
</evidence>
<proteinExistence type="predicted"/>
<keyword evidence="13" id="KW-0418">Kinase</keyword>
<keyword evidence="9" id="KW-0732">Signal</keyword>
<feature type="compositionally biased region" description="Polar residues" evidence="20">
    <location>
        <begin position="2244"/>
        <end position="2258"/>
    </location>
</feature>
<keyword evidence="19" id="KW-0862">Zinc</keyword>
<comment type="subcellular location">
    <subcellularLocation>
        <location evidence="1">Membrane</location>
        <topology evidence="1">Single-pass membrane protein</topology>
    </subcellularLocation>
</comment>
<dbReference type="InterPro" id="IPR012337">
    <property type="entry name" value="RNaseH-like_sf"/>
</dbReference>
<evidence type="ECO:0000259" key="21">
    <source>
        <dbReference type="PROSITE" id="PS50011"/>
    </source>
</evidence>
<reference evidence="24" key="1">
    <citation type="submission" date="2018-02" db="EMBL/GenBank/DDBJ databases">
        <authorList>
            <person name="Cohen D.B."/>
            <person name="Kent A.D."/>
        </authorList>
    </citation>
    <scope>NUCLEOTIDE SEQUENCE</scope>
</reference>
<keyword evidence="10" id="KW-0677">Repeat</keyword>
<evidence type="ECO:0000259" key="22">
    <source>
        <dbReference type="PROSITE" id="PS50158"/>
    </source>
</evidence>
<dbReference type="Pfam" id="PF00098">
    <property type="entry name" value="zf-CCHC"/>
    <property type="match status" value="2"/>
</dbReference>